<evidence type="ECO:0008006" key="3">
    <source>
        <dbReference type="Google" id="ProtNLM"/>
    </source>
</evidence>
<proteinExistence type="predicted"/>
<sequence>MFDYEDRGIIKWQGMYLSDHTEKIASKTKETAQVNVAKTQMTTEAISEVLNTAIIKQESVAIQIEERDSEGYYPNDIVGLVLGHDELGIYVGSSKVNYDEIRHVEFYHPVKWSLIE</sequence>
<gene>
    <name evidence="1" type="ORF">JZO71_03550</name>
</gene>
<evidence type="ECO:0000313" key="2">
    <source>
        <dbReference type="Proteomes" id="UP000664832"/>
    </source>
</evidence>
<dbReference type="EMBL" id="JAFLWI010000004">
    <property type="protein sequence ID" value="MBO0481399.1"/>
    <property type="molecule type" value="Genomic_DNA"/>
</dbReference>
<keyword evidence="2" id="KW-1185">Reference proteome</keyword>
<name>A0ABS3HY50_9ENTE</name>
<protein>
    <recommendedName>
        <fullName evidence="3">DNA-directed RNA polymerase beta subunit</fullName>
    </recommendedName>
</protein>
<reference evidence="1 2" key="1">
    <citation type="submission" date="2021-03" db="EMBL/GenBank/DDBJ databases">
        <title>Enterococcal diversity collection.</title>
        <authorList>
            <person name="Gilmore M.S."/>
            <person name="Schwartzman J."/>
            <person name="Van Tyne D."/>
            <person name="Martin M."/>
            <person name="Earl A.M."/>
            <person name="Manson A.L."/>
            <person name="Straub T."/>
            <person name="Salamzade R."/>
            <person name="Saavedra J."/>
            <person name="Lebreton F."/>
            <person name="Prichula J."/>
            <person name="Schaufler K."/>
            <person name="Gaca A."/>
            <person name="Sgardioli B."/>
            <person name="Wagenaar J."/>
            <person name="Strong T."/>
        </authorList>
    </citation>
    <scope>NUCLEOTIDE SEQUENCE [LARGE SCALE GENOMIC DNA]</scope>
    <source>
        <strain evidence="1 2">MSG2901</strain>
    </source>
</reference>
<accession>A0ABS3HY50</accession>
<dbReference type="RefSeq" id="WP_206898219.1">
    <property type="nucleotide sequence ID" value="NZ_JAFLWI010000004.1"/>
</dbReference>
<dbReference type="Proteomes" id="UP000664832">
    <property type="component" value="Unassembled WGS sequence"/>
</dbReference>
<evidence type="ECO:0000313" key="1">
    <source>
        <dbReference type="EMBL" id="MBO0481399.1"/>
    </source>
</evidence>
<comment type="caution">
    <text evidence="1">The sequence shown here is derived from an EMBL/GenBank/DDBJ whole genome shotgun (WGS) entry which is preliminary data.</text>
</comment>
<organism evidence="1 2">
    <name type="scientific">Candidatus Enterococcus courvalinii</name>
    <dbReference type="NCBI Taxonomy" id="2815329"/>
    <lineage>
        <taxon>Bacteria</taxon>
        <taxon>Bacillati</taxon>
        <taxon>Bacillota</taxon>
        <taxon>Bacilli</taxon>
        <taxon>Lactobacillales</taxon>
        <taxon>Enterococcaceae</taxon>
        <taxon>Enterococcus</taxon>
    </lineage>
</organism>